<reference evidence="1" key="1">
    <citation type="submission" date="2022-11" db="EMBL/GenBank/DDBJ databases">
        <authorList>
            <person name="Petersen C."/>
        </authorList>
    </citation>
    <scope>NUCLEOTIDE SEQUENCE</scope>
    <source>
        <strain evidence="1">IBT 16849</strain>
    </source>
</reference>
<gene>
    <name evidence="1" type="ORF">N7472_009702</name>
</gene>
<dbReference type="AlphaFoldDB" id="A0A9W9IVF8"/>
<accession>A0A9W9IVF8</accession>
<dbReference type="EMBL" id="JAPQKP010000006">
    <property type="protein sequence ID" value="KAJ5184862.1"/>
    <property type="molecule type" value="Genomic_DNA"/>
</dbReference>
<name>A0A9W9IVF8_9EURO</name>
<dbReference type="Proteomes" id="UP001150879">
    <property type="component" value="Unassembled WGS sequence"/>
</dbReference>
<proteinExistence type="predicted"/>
<evidence type="ECO:0000313" key="1">
    <source>
        <dbReference type="EMBL" id="KAJ5184862.1"/>
    </source>
</evidence>
<protein>
    <submittedName>
        <fullName evidence="1">Uncharacterized protein</fullName>
    </submittedName>
</protein>
<organism evidence="1 2">
    <name type="scientific">Penicillium cf. griseofulvum</name>
    <dbReference type="NCBI Taxonomy" id="2972120"/>
    <lineage>
        <taxon>Eukaryota</taxon>
        <taxon>Fungi</taxon>
        <taxon>Dikarya</taxon>
        <taxon>Ascomycota</taxon>
        <taxon>Pezizomycotina</taxon>
        <taxon>Eurotiomycetes</taxon>
        <taxon>Eurotiomycetidae</taxon>
        <taxon>Eurotiales</taxon>
        <taxon>Aspergillaceae</taxon>
        <taxon>Penicillium</taxon>
    </lineage>
</organism>
<reference evidence="1" key="2">
    <citation type="journal article" date="2023" name="IMA Fungus">
        <title>Comparative genomic study of the Penicillium genus elucidates a diverse pangenome and 15 lateral gene transfer events.</title>
        <authorList>
            <person name="Petersen C."/>
            <person name="Sorensen T."/>
            <person name="Nielsen M.R."/>
            <person name="Sondergaard T.E."/>
            <person name="Sorensen J.L."/>
            <person name="Fitzpatrick D.A."/>
            <person name="Frisvad J.C."/>
            <person name="Nielsen K.L."/>
        </authorList>
    </citation>
    <scope>NUCLEOTIDE SEQUENCE</scope>
    <source>
        <strain evidence="1">IBT 16849</strain>
    </source>
</reference>
<comment type="caution">
    <text evidence="1">The sequence shown here is derived from an EMBL/GenBank/DDBJ whole genome shotgun (WGS) entry which is preliminary data.</text>
</comment>
<evidence type="ECO:0000313" key="2">
    <source>
        <dbReference type="Proteomes" id="UP001150879"/>
    </source>
</evidence>
<sequence length="59" mass="6767">MDPNPMRMFTSKTDEGEDIYTKEGVTEWTLRPYAADWYGHSILAPAASSGMDFHRLENE</sequence>
<keyword evidence="2" id="KW-1185">Reference proteome</keyword>